<dbReference type="EMBL" id="JBGBPQ010000019">
    <property type="protein sequence ID" value="KAL1504677.1"/>
    <property type="molecule type" value="Genomic_DNA"/>
</dbReference>
<dbReference type="Proteomes" id="UP001515480">
    <property type="component" value="Unassembled WGS sequence"/>
</dbReference>
<keyword evidence="2" id="KW-0963">Cytoplasm</keyword>
<keyword evidence="3" id="KW-0970">Cilium biogenesis/degradation</keyword>
<dbReference type="PANTHER" id="PTHR12968:SF4">
    <property type="entry name" value="TECTONIC-LIKE COMPLEX MEMBER MKS1"/>
    <property type="match status" value="1"/>
</dbReference>
<evidence type="ECO:0000256" key="2">
    <source>
        <dbReference type="ARBA" id="ARBA00022490"/>
    </source>
</evidence>
<keyword evidence="8" id="KW-1185">Reference proteome</keyword>
<organism evidence="7 8">
    <name type="scientific">Prymnesium parvum</name>
    <name type="common">Toxic golden alga</name>
    <dbReference type="NCBI Taxonomy" id="97485"/>
    <lineage>
        <taxon>Eukaryota</taxon>
        <taxon>Haptista</taxon>
        <taxon>Haptophyta</taxon>
        <taxon>Prymnesiophyceae</taxon>
        <taxon>Prymnesiales</taxon>
        <taxon>Prymnesiaceae</taxon>
        <taxon>Prymnesium</taxon>
    </lineage>
</organism>
<gene>
    <name evidence="7" type="ORF">AB1Y20_008457</name>
</gene>
<feature type="compositionally biased region" description="Basic and acidic residues" evidence="6">
    <location>
        <begin position="50"/>
        <end position="59"/>
    </location>
</feature>
<feature type="region of interest" description="Disordered" evidence="6">
    <location>
        <begin position="29"/>
        <end position="99"/>
    </location>
</feature>
<accession>A0AB34IT64</accession>
<keyword evidence="4" id="KW-0206">Cytoskeleton</keyword>
<evidence type="ECO:0000313" key="7">
    <source>
        <dbReference type="EMBL" id="KAL1504677.1"/>
    </source>
</evidence>
<feature type="region of interest" description="Disordered" evidence="6">
    <location>
        <begin position="550"/>
        <end position="575"/>
    </location>
</feature>
<dbReference type="AlphaFoldDB" id="A0AB34IT64"/>
<proteinExistence type="predicted"/>
<dbReference type="GO" id="GO:0036038">
    <property type="term" value="C:MKS complex"/>
    <property type="evidence" value="ECO:0007669"/>
    <property type="project" value="TreeGrafter"/>
</dbReference>
<dbReference type="PANTHER" id="PTHR12968">
    <property type="entry name" value="B9 DOMAIN-CONTAINING"/>
    <property type="match status" value="1"/>
</dbReference>
<evidence type="ECO:0000256" key="4">
    <source>
        <dbReference type="ARBA" id="ARBA00023212"/>
    </source>
</evidence>
<keyword evidence="5" id="KW-0966">Cell projection</keyword>
<evidence type="ECO:0008006" key="9">
    <source>
        <dbReference type="Google" id="ProtNLM"/>
    </source>
</evidence>
<evidence type="ECO:0000256" key="6">
    <source>
        <dbReference type="SAM" id="MobiDB-lite"/>
    </source>
</evidence>
<evidence type="ECO:0000256" key="3">
    <source>
        <dbReference type="ARBA" id="ARBA00022794"/>
    </source>
</evidence>
<comment type="caution">
    <text evidence="7">The sequence shown here is derived from an EMBL/GenBank/DDBJ whole genome shotgun (WGS) entry which is preliminary data.</text>
</comment>
<evidence type="ECO:0000256" key="5">
    <source>
        <dbReference type="ARBA" id="ARBA00023273"/>
    </source>
</evidence>
<name>A0AB34IT64_PRYPA</name>
<protein>
    <recommendedName>
        <fullName evidence="9">Meckel syndrome type 1 protein</fullName>
    </recommendedName>
</protein>
<dbReference type="GO" id="GO:0060271">
    <property type="term" value="P:cilium assembly"/>
    <property type="evidence" value="ECO:0007669"/>
    <property type="project" value="TreeGrafter"/>
</dbReference>
<feature type="compositionally biased region" description="Acidic residues" evidence="6">
    <location>
        <begin position="64"/>
        <end position="75"/>
    </location>
</feature>
<dbReference type="Pfam" id="PF07162">
    <property type="entry name" value="B9-C2"/>
    <property type="match status" value="1"/>
</dbReference>
<comment type="subcellular location">
    <subcellularLocation>
        <location evidence="1">Cytoplasm</location>
        <location evidence="1">Cytoskeleton</location>
        <location evidence="1">Cilium basal body</location>
    </subcellularLocation>
</comment>
<sequence length="613" mass="67132">MADGYQPYVTYRIADPIENLQLQVILRKRKTRVSAPVDGAAKRKGSPPRRARELERGAAAEETPLQDDPDDEGGEEGERRAAAPSADGAGDEARGGADEDVVEVARTTFRWQTKAFSPTEVKTIRRLLDDQSTGRSRVLSRLLGRAAESQVSTQMYKLLLAREREMEAAGQLDSYAGEILHTRIHSEGFFDEAEWSMRLTTSRDEQETPLAREVLSGTSLSAHRLGESASVSMWILAELPSKDLKKRGAQQDGSTFLSRWRGRRDRVVDNEATEAVVLCTLRLYSGGRLDVKPGLSTDPSEAPAAGARWFQLAGGRYEYKIENVAEAPASAAEGEENKSGRLTRKPAAAAAGRAVPGLDFQMPPRQSAYVYHHIEILKTSHFGDAAQYVQFYALAADGWTIRPSCVVNAVTQTSTVAGTQQVATFGFPIELMLESNGLPASARPPLTLFFSVMSVDLWDRHRHLGYAHFSPLAQSGSGVFEVAFWKVAESRGSAMQSFFVGGAEEMRDLRAIALPDGFASPCLNKYGLSTDSSGKMYLRVNTLLQQEQETGAGAKARARPVVAEKPPPAVRKQRAPYRAIKDAHTLGASSTAADLVRRRLEERTRAKLVPQAR</sequence>
<dbReference type="InterPro" id="IPR010796">
    <property type="entry name" value="C2_B9-type_dom"/>
</dbReference>
<evidence type="ECO:0000313" key="8">
    <source>
        <dbReference type="Proteomes" id="UP001515480"/>
    </source>
</evidence>
<reference evidence="7 8" key="1">
    <citation type="journal article" date="2024" name="Science">
        <title>Giant polyketide synthase enzymes in the biosynthesis of giant marine polyether toxins.</title>
        <authorList>
            <person name="Fallon T.R."/>
            <person name="Shende V.V."/>
            <person name="Wierzbicki I.H."/>
            <person name="Pendleton A.L."/>
            <person name="Watervoot N.F."/>
            <person name="Auber R.P."/>
            <person name="Gonzalez D.J."/>
            <person name="Wisecaver J.H."/>
            <person name="Moore B.S."/>
        </authorList>
    </citation>
    <scope>NUCLEOTIDE SEQUENCE [LARGE SCALE GENOMIC DNA]</scope>
    <source>
        <strain evidence="7 8">12B1</strain>
    </source>
</reference>
<evidence type="ECO:0000256" key="1">
    <source>
        <dbReference type="ARBA" id="ARBA00004120"/>
    </source>
</evidence>